<dbReference type="EMBL" id="WJXW01000017">
    <property type="protein sequence ID" value="KAF9729299.1"/>
    <property type="molecule type" value="Genomic_DNA"/>
</dbReference>
<dbReference type="GO" id="GO:0044550">
    <property type="term" value="P:secondary metabolite biosynthetic process"/>
    <property type="evidence" value="ECO:0007669"/>
    <property type="project" value="TreeGrafter"/>
</dbReference>
<evidence type="ECO:0000256" key="2">
    <source>
        <dbReference type="ARBA" id="ARBA00022553"/>
    </source>
</evidence>
<organism evidence="4 5">
    <name type="scientific">Paraphaeosphaeria minitans</name>
    <dbReference type="NCBI Taxonomy" id="565426"/>
    <lineage>
        <taxon>Eukaryota</taxon>
        <taxon>Fungi</taxon>
        <taxon>Dikarya</taxon>
        <taxon>Ascomycota</taxon>
        <taxon>Pezizomycotina</taxon>
        <taxon>Dothideomycetes</taxon>
        <taxon>Pleosporomycetidae</taxon>
        <taxon>Pleosporales</taxon>
        <taxon>Massarineae</taxon>
        <taxon>Didymosphaeriaceae</taxon>
        <taxon>Paraphaeosphaeria</taxon>
    </lineage>
</organism>
<keyword evidence="2" id="KW-0597">Phosphoprotein</keyword>
<name>A0A9P6G5I4_9PLEO</name>
<keyword evidence="1" id="KW-0596">Phosphopantetheine</keyword>
<proteinExistence type="predicted"/>
<dbReference type="SUPFAM" id="SSF51735">
    <property type="entry name" value="NAD(P)-binding Rossmann-fold domains"/>
    <property type="match status" value="1"/>
</dbReference>
<dbReference type="InterPro" id="IPR013968">
    <property type="entry name" value="PKS_KR"/>
</dbReference>
<dbReference type="GO" id="GO:0006633">
    <property type="term" value="P:fatty acid biosynthetic process"/>
    <property type="evidence" value="ECO:0007669"/>
    <property type="project" value="TreeGrafter"/>
</dbReference>
<dbReference type="PANTHER" id="PTHR43775">
    <property type="entry name" value="FATTY ACID SYNTHASE"/>
    <property type="match status" value="1"/>
</dbReference>
<evidence type="ECO:0000313" key="5">
    <source>
        <dbReference type="Proteomes" id="UP000756921"/>
    </source>
</evidence>
<dbReference type="Proteomes" id="UP000756921">
    <property type="component" value="Unassembled WGS sequence"/>
</dbReference>
<sequence>MASNNTSNADNRLALPLIGSLINLSTVFRDKAFTNIPYNAFQAVGDVKDKENLFLHNNFSNALLKLFILTSSLSYIAGDPRQANYNARNAFMASLAQCRLSTGLPTPVVHLARIPSRREICTGSLLIHSGVDPETITGLKDVDRGLGDRLDYVKEPMFRIVVRDSSGDIGLLSSVEVSKKLSLRQQLAAAIVTDANASEVEVAVPHIVRKAFIEKWKALLQVGFLMRRV</sequence>
<evidence type="ECO:0000256" key="1">
    <source>
        <dbReference type="ARBA" id="ARBA00022450"/>
    </source>
</evidence>
<gene>
    <name evidence="4" type="ORF">PMIN01_12989</name>
</gene>
<comment type="caution">
    <text evidence="4">The sequence shown here is derived from an EMBL/GenBank/DDBJ whole genome shotgun (WGS) entry which is preliminary data.</text>
</comment>
<accession>A0A9P6G5I4</accession>
<dbReference type="InterPro" id="IPR036291">
    <property type="entry name" value="NAD(P)-bd_dom_sf"/>
</dbReference>
<dbReference type="GO" id="GO:0004312">
    <property type="term" value="F:fatty acid synthase activity"/>
    <property type="evidence" value="ECO:0007669"/>
    <property type="project" value="TreeGrafter"/>
</dbReference>
<feature type="domain" description="Ketoreductase (KR)" evidence="3">
    <location>
        <begin position="16"/>
        <end position="111"/>
    </location>
</feature>
<evidence type="ECO:0000313" key="4">
    <source>
        <dbReference type="EMBL" id="KAF9729299.1"/>
    </source>
</evidence>
<dbReference type="PANTHER" id="PTHR43775:SF37">
    <property type="entry name" value="SI:DKEY-61P9.11"/>
    <property type="match status" value="1"/>
</dbReference>
<dbReference type="Pfam" id="PF08659">
    <property type="entry name" value="KR"/>
    <property type="match status" value="1"/>
</dbReference>
<protein>
    <submittedName>
        <fullName evidence="4">Polyketide synthase/peptide synthetase</fullName>
    </submittedName>
</protein>
<dbReference type="Gene3D" id="3.40.50.720">
    <property type="entry name" value="NAD(P)-binding Rossmann-like Domain"/>
    <property type="match status" value="1"/>
</dbReference>
<dbReference type="InterPro" id="IPR050091">
    <property type="entry name" value="PKS_NRPS_Biosynth_Enz"/>
</dbReference>
<reference evidence="4" key="1">
    <citation type="journal article" date="2020" name="Mol. Plant Microbe Interact.">
        <title>Genome Sequence of the Biocontrol Agent Coniothyrium minitans strain Conio (IMI 134523).</title>
        <authorList>
            <person name="Patel D."/>
            <person name="Shittu T.A."/>
            <person name="Baroncelli R."/>
            <person name="Muthumeenakshi S."/>
            <person name="Osborne T.H."/>
            <person name="Janganan T.K."/>
            <person name="Sreenivasaprasad S."/>
        </authorList>
    </citation>
    <scope>NUCLEOTIDE SEQUENCE</scope>
    <source>
        <strain evidence="4">Conio</strain>
    </source>
</reference>
<keyword evidence="5" id="KW-1185">Reference proteome</keyword>
<evidence type="ECO:0000259" key="3">
    <source>
        <dbReference type="Pfam" id="PF08659"/>
    </source>
</evidence>
<dbReference type="AlphaFoldDB" id="A0A9P6G5I4"/>